<protein>
    <submittedName>
        <fullName evidence="2">Uncharacterized protein</fullName>
    </submittedName>
</protein>
<dbReference type="RefSeq" id="WP_074444985.1">
    <property type="nucleotide sequence ID" value="NZ_FMBM01000002.1"/>
</dbReference>
<evidence type="ECO:0000256" key="1">
    <source>
        <dbReference type="SAM" id="Phobius"/>
    </source>
</evidence>
<dbReference type="AlphaFoldDB" id="A0A0P8BRT8"/>
<dbReference type="EMBL" id="FMBM01000002">
    <property type="protein sequence ID" value="SCC81253.1"/>
    <property type="molecule type" value="Genomic_DNA"/>
</dbReference>
<evidence type="ECO:0000313" key="3">
    <source>
        <dbReference type="EMBL" id="SCC81253.1"/>
    </source>
</evidence>
<keyword evidence="1" id="KW-0812">Transmembrane</keyword>
<dbReference type="Proteomes" id="UP000182800">
    <property type="component" value="Unassembled WGS sequence"/>
</dbReference>
<gene>
    <name evidence="3" type="ORF">GA0071312_2189</name>
    <name evidence="2" type="ORF">HLUCCO17_01960</name>
</gene>
<dbReference type="Proteomes" id="UP000050497">
    <property type="component" value="Unassembled WGS sequence"/>
</dbReference>
<name>A0A0P8BRT8_9HYPH</name>
<reference evidence="2 4" key="1">
    <citation type="submission" date="2015-09" db="EMBL/GenBank/DDBJ databases">
        <title>Identification and resolution of microdiversity through metagenomic sequencing of parallel consortia.</title>
        <authorList>
            <person name="Nelson W.C."/>
            <person name="Romine M.F."/>
            <person name="Lindemann S.R."/>
        </authorList>
    </citation>
    <scope>NUCLEOTIDE SEQUENCE [LARGE SCALE GENOMIC DNA]</scope>
    <source>
        <strain evidence="2">HL-109</strain>
    </source>
</reference>
<evidence type="ECO:0000313" key="4">
    <source>
        <dbReference type="Proteomes" id="UP000050497"/>
    </source>
</evidence>
<evidence type="ECO:0000313" key="5">
    <source>
        <dbReference type="Proteomes" id="UP000182800"/>
    </source>
</evidence>
<sequence length="145" mass="16353">MSKRLAMILGGLVLAIGIIAYVGYLLQQFGQECDSTLRHCDVAQEEIAFLEGQWCAAIDPQALRERIVFEEERIMLLRDGALAEGDGEWREMRVFASMGALVYFEHDPQTGDRLTGELTLRADGPDRRFMVDGPNEIEWVRCGES</sequence>
<accession>A0A0P8BRT8</accession>
<comment type="caution">
    <text evidence="2">The sequence shown here is derived from an EMBL/GenBank/DDBJ whole genome shotgun (WGS) entry which is preliminary data.</text>
</comment>
<dbReference type="OrthoDB" id="9854458at2"/>
<dbReference type="EMBL" id="LJSX01000002">
    <property type="protein sequence ID" value="KPQ12351.1"/>
    <property type="molecule type" value="Genomic_DNA"/>
</dbReference>
<feature type="transmembrane region" description="Helical" evidence="1">
    <location>
        <begin position="7"/>
        <end position="26"/>
    </location>
</feature>
<evidence type="ECO:0000313" key="2">
    <source>
        <dbReference type="EMBL" id="KPQ12351.1"/>
    </source>
</evidence>
<keyword evidence="1" id="KW-0472">Membrane</keyword>
<organism evidence="2 4">
    <name type="scientific">Saliniramus fredricksonii</name>
    <dbReference type="NCBI Taxonomy" id="1653334"/>
    <lineage>
        <taxon>Bacteria</taxon>
        <taxon>Pseudomonadati</taxon>
        <taxon>Pseudomonadota</taxon>
        <taxon>Alphaproteobacteria</taxon>
        <taxon>Hyphomicrobiales</taxon>
        <taxon>Salinarimonadaceae</taxon>
        <taxon>Saliniramus</taxon>
    </lineage>
</organism>
<dbReference type="STRING" id="1653334.GA0071312_2189"/>
<reference evidence="3 5" key="2">
    <citation type="submission" date="2016-08" db="EMBL/GenBank/DDBJ databases">
        <authorList>
            <person name="Varghese N."/>
            <person name="Submissions Spin"/>
        </authorList>
    </citation>
    <scope>NUCLEOTIDE SEQUENCE [LARGE SCALE GENOMIC DNA]</scope>
    <source>
        <strain evidence="3 5">HL-109</strain>
    </source>
</reference>
<keyword evidence="5" id="KW-1185">Reference proteome</keyword>
<keyword evidence="1" id="KW-1133">Transmembrane helix</keyword>
<proteinExistence type="predicted"/>